<accession>A0A0P1LAF1</accession>
<dbReference type="PANTHER" id="PTHR43591:SF24">
    <property type="entry name" value="2-METHOXY-6-POLYPRENYL-1,4-BENZOQUINOL METHYLASE, MITOCHONDRIAL"/>
    <property type="match status" value="1"/>
</dbReference>
<name>A0A0P1LW83_9BACT</name>
<evidence type="ECO:0000313" key="6">
    <source>
        <dbReference type="EMBL" id="CUS93528.1"/>
    </source>
</evidence>
<dbReference type="AlphaFoldDB" id="A0A0P1LW83"/>
<accession>A0A0P1LJ08</accession>
<comment type="function">
    <text evidence="5">Methyltransferase required for the conversion of demethylmenaquinol (DMKH2) to menaquinol (MKH2).</text>
</comment>
<dbReference type="UniPathway" id="UPA00079">
    <property type="reaction ID" value="UER00169"/>
</dbReference>
<accession>A0A0P1LW83</accession>
<dbReference type="Gene3D" id="3.40.50.150">
    <property type="entry name" value="Vaccinia Virus protein VP39"/>
    <property type="match status" value="1"/>
</dbReference>
<comment type="catalytic activity">
    <reaction evidence="5">
        <text>a 2-demethylmenaquinol + S-adenosyl-L-methionine = a menaquinol + S-adenosyl-L-homocysteine + H(+)</text>
        <dbReference type="Rhea" id="RHEA:42640"/>
        <dbReference type="Rhea" id="RHEA-COMP:9539"/>
        <dbReference type="Rhea" id="RHEA-COMP:9563"/>
        <dbReference type="ChEBI" id="CHEBI:15378"/>
        <dbReference type="ChEBI" id="CHEBI:18151"/>
        <dbReference type="ChEBI" id="CHEBI:55437"/>
        <dbReference type="ChEBI" id="CHEBI:57856"/>
        <dbReference type="ChEBI" id="CHEBI:59789"/>
        <dbReference type="EC" id="2.1.1.163"/>
    </reaction>
</comment>
<dbReference type="Proteomes" id="UP000182011">
    <property type="component" value="Unassembled WGS sequence"/>
</dbReference>
<evidence type="ECO:0000313" key="7">
    <source>
        <dbReference type="EMBL" id="CUU04989.1"/>
    </source>
</evidence>
<reference evidence="7 8" key="2">
    <citation type="submission" date="2015-11" db="EMBL/GenBank/DDBJ databases">
        <authorList>
            <person name="Zhang Y."/>
            <person name="Guo Z."/>
        </authorList>
    </citation>
    <scope>NUCLEOTIDE SEQUENCE [LARGE SCALE GENOMIC DNA]</scope>
    <source>
        <strain evidence="7">JGI-4</strain>
    </source>
</reference>
<dbReference type="HAMAP" id="MF_01813">
    <property type="entry name" value="MenG_UbiE_methyltr"/>
    <property type="match status" value="1"/>
</dbReference>
<gene>
    <name evidence="5" type="primary">menG</name>
    <name evidence="7" type="ORF">JGI4_01130</name>
    <name evidence="6" type="ORF">JGI8_01831</name>
</gene>
<feature type="binding site" evidence="5">
    <location>
        <position position="68"/>
    </location>
    <ligand>
        <name>S-adenosyl-L-methionine</name>
        <dbReference type="ChEBI" id="CHEBI:59789"/>
    </ligand>
</feature>
<evidence type="ECO:0000256" key="5">
    <source>
        <dbReference type="HAMAP-Rule" id="MF_01813"/>
    </source>
</evidence>
<sequence length="241" mass="28185">MEEFNHNYITQSELKRKYVRRMFNAIARKYDFLNHLLSFGFDIYWRRFAINKLNLSGFERVVDIACGTGDFSLSAYKKRKVKIVGVDVSVNMLKIFAEKARRKRVNSLSLLCAEAESLPFKENVFDICLVAFGVRNFSSLEKGLKEIYRVLEDGGKLAVLEFSLPKPPLRQIYLFYFRKVLPVIGKIISRHDNAYTYLPESVLRFPEGMDFVKILNEVGFKRVKMWRLTFGIVTLYIAYKL</sequence>
<keyword evidence="4 5" id="KW-0949">S-adenosyl-L-methionine</keyword>
<dbReference type="SUPFAM" id="SSF53335">
    <property type="entry name" value="S-adenosyl-L-methionine-dependent methyltransferases"/>
    <property type="match status" value="1"/>
</dbReference>
<dbReference type="CDD" id="cd02440">
    <property type="entry name" value="AdoMet_MTases"/>
    <property type="match status" value="1"/>
</dbReference>
<dbReference type="GO" id="GO:0043770">
    <property type="term" value="F:demethylmenaquinone methyltransferase activity"/>
    <property type="evidence" value="ECO:0007669"/>
    <property type="project" value="UniProtKB-UniRule"/>
</dbReference>
<keyword evidence="3 5" id="KW-0808">Transferase</keyword>
<dbReference type="EMBL" id="FAOP01000005">
    <property type="protein sequence ID" value="CUU04989.1"/>
    <property type="molecule type" value="Genomic_DNA"/>
</dbReference>
<comment type="caution">
    <text evidence="5">Lacks conserved residue(s) required for the propagation of feature annotation.</text>
</comment>
<dbReference type="PROSITE" id="PS51608">
    <property type="entry name" value="SAM_MT_UBIE"/>
    <property type="match status" value="1"/>
</dbReference>
<dbReference type="NCBIfam" id="NF001244">
    <property type="entry name" value="PRK00216.1-5"/>
    <property type="match status" value="1"/>
</dbReference>
<dbReference type="PROSITE" id="PS01183">
    <property type="entry name" value="UBIE_1"/>
    <property type="match status" value="1"/>
</dbReference>
<accession>A0A0S4N4V9</accession>
<dbReference type="OrthoDB" id="9808140at2"/>
<comment type="pathway">
    <text evidence="5">Quinol/quinone metabolism; menaquinone biosynthesis; menaquinol from 1,4-dihydroxy-2-naphthoate: step 2/2.</text>
</comment>
<keyword evidence="9" id="KW-1185">Reference proteome</keyword>
<dbReference type="Proteomes" id="UP000182200">
    <property type="component" value="Unassembled WGS sequence"/>
</dbReference>
<keyword evidence="2 5" id="KW-0489">Methyltransferase</keyword>
<keyword evidence="1 5" id="KW-0474">Menaquinone biosynthesis</keyword>
<feature type="binding site" evidence="5">
    <location>
        <position position="87"/>
    </location>
    <ligand>
        <name>S-adenosyl-L-methionine</name>
        <dbReference type="ChEBI" id="CHEBI:59789"/>
    </ligand>
</feature>
<dbReference type="InterPro" id="IPR023576">
    <property type="entry name" value="UbiE/COQ5_MeTrFase_CS"/>
</dbReference>
<dbReference type="EC" id="2.1.1.163" evidence="5"/>
<evidence type="ECO:0000256" key="3">
    <source>
        <dbReference type="ARBA" id="ARBA00022679"/>
    </source>
</evidence>
<dbReference type="GO" id="GO:0032259">
    <property type="term" value="P:methylation"/>
    <property type="evidence" value="ECO:0007669"/>
    <property type="project" value="UniProtKB-KW"/>
</dbReference>
<reference evidence="6 9" key="1">
    <citation type="submission" date="2015-11" db="EMBL/GenBank/DDBJ databases">
        <authorList>
            <person name="Varghese N."/>
        </authorList>
    </citation>
    <scope>NUCLEOTIDE SEQUENCE [LARGE SCALE GENOMIC DNA]</scope>
    <source>
        <strain evidence="6 9">JGI-8</strain>
    </source>
</reference>
<dbReference type="GO" id="GO:0009234">
    <property type="term" value="P:menaquinone biosynthetic process"/>
    <property type="evidence" value="ECO:0007669"/>
    <property type="project" value="UniProtKB-UniRule"/>
</dbReference>
<dbReference type="EMBL" id="CZVI01000036">
    <property type="protein sequence ID" value="CUS93528.1"/>
    <property type="molecule type" value="Genomic_DNA"/>
</dbReference>
<dbReference type="InterPro" id="IPR029063">
    <property type="entry name" value="SAM-dependent_MTases_sf"/>
</dbReference>
<evidence type="ECO:0000256" key="1">
    <source>
        <dbReference type="ARBA" id="ARBA00022428"/>
    </source>
</evidence>
<organism evidence="7 8">
    <name type="scientific">Candidatus Kryptonium thompsonii</name>
    <dbReference type="NCBI Taxonomy" id="1633631"/>
    <lineage>
        <taxon>Bacteria</taxon>
        <taxon>Pseudomonadati</taxon>
        <taxon>Candidatus Kryptoniota</taxon>
        <taxon>Candidatus Kryptonium</taxon>
    </lineage>
</organism>
<evidence type="ECO:0000256" key="4">
    <source>
        <dbReference type="ARBA" id="ARBA00022691"/>
    </source>
</evidence>
<dbReference type="InterPro" id="IPR004033">
    <property type="entry name" value="UbiE/COQ5_MeTrFase"/>
</dbReference>
<dbReference type="RefSeq" id="WP_075427041.1">
    <property type="nucleotide sequence ID" value="NZ_CZVI01000036.1"/>
</dbReference>
<accession>A0A0P1ME73</accession>
<dbReference type="PANTHER" id="PTHR43591">
    <property type="entry name" value="METHYLTRANSFERASE"/>
    <property type="match status" value="1"/>
</dbReference>
<evidence type="ECO:0000256" key="2">
    <source>
        <dbReference type="ARBA" id="ARBA00022603"/>
    </source>
</evidence>
<evidence type="ECO:0000313" key="8">
    <source>
        <dbReference type="Proteomes" id="UP000182011"/>
    </source>
</evidence>
<comment type="similarity">
    <text evidence="5">Belongs to the class I-like SAM-binding methyltransferase superfamily. MenG/UbiE family.</text>
</comment>
<proteinExistence type="inferred from homology"/>
<dbReference type="Pfam" id="PF01209">
    <property type="entry name" value="Ubie_methyltran"/>
    <property type="match status" value="1"/>
</dbReference>
<evidence type="ECO:0000313" key="9">
    <source>
        <dbReference type="Proteomes" id="UP000182200"/>
    </source>
</evidence>
<accession>A0A0P1M8V1</accession>
<protein>
    <recommendedName>
        <fullName evidence="5">Demethylmenaquinone methyltransferase</fullName>
        <ecNumber evidence="5">2.1.1.163</ecNumber>
    </recommendedName>
</protein>
<dbReference type="NCBIfam" id="TIGR01934">
    <property type="entry name" value="MenG_MenH_UbiE"/>
    <property type="match status" value="1"/>
</dbReference>